<dbReference type="GO" id="GO:0004252">
    <property type="term" value="F:serine-type endopeptidase activity"/>
    <property type="evidence" value="ECO:0007669"/>
    <property type="project" value="UniProtKB-UniRule"/>
</dbReference>
<dbReference type="PANTHER" id="PTHR43806:SF11">
    <property type="entry name" value="CEREVISIN-RELATED"/>
    <property type="match status" value="1"/>
</dbReference>
<comment type="similarity">
    <text evidence="1 5">Belongs to the peptidase S8 family.</text>
</comment>
<dbReference type="EMBL" id="CP149782">
    <property type="protein sequence ID" value="WYF44470.1"/>
    <property type="molecule type" value="Genomic_DNA"/>
</dbReference>
<evidence type="ECO:0000256" key="6">
    <source>
        <dbReference type="SAM" id="MobiDB-lite"/>
    </source>
</evidence>
<dbReference type="PROSITE" id="PS00138">
    <property type="entry name" value="SUBTILASE_SER"/>
    <property type="match status" value="1"/>
</dbReference>
<feature type="signal peptide" evidence="7">
    <location>
        <begin position="1"/>
        <end position="20"/>
    </location>
</feature>
<evidence type="ECO:0000256" key="3">
    <source>
        <dbReference type="ARBA" id="ARBA00022801"/>
    </source>
</evidence>
<keyword evidence="7" id="KW-0732">Signal</keyword>
<dbReference type="AlphaFoldDB" id="A0AAU6Q290"/>
<gene>
    <name evidence="9" type="ORF">WDJ50_13920</name>
</gene>
<feature type="active site" description="Charge relay system" evidence="5">
    <location>
        <position position="288"/>
    </location>
</feature>
<dbReference type="PROSITE" id="PS51257">
    <property type="entry name" value="PROKAR_LIPOPROTEIN"/>
    <property type="match status" value="1"/>
</dbReference>
<dbReference type="InterPro" id="IPR050131">
    <property type="entry name" value="Peptidase_S8_subtilisin-like"/>
</dbReference>
<evidence type="ECO:0000256" key="2">
    <source>
        <dbReference type="ARBA" id="ARBA00022670"/>
    </source>
</evidence>
<dbReference type="InterPro" id="IPR036852">
    <property type="entry name" value="Peptidase_S8/S53_dom_sf"/>
</dbReference>
<dbReference type="PRINTS" id="PR00723">
    <property type="entry name" value="SUBTILISIN"/>
</dbReference>
<name>A0AAU6Q290_9DEIO</name>
<dbReference type="Gene3D" id="3.40.50.200">
    <property type="entry name" value="Peptidase S8/S53 domain"/>
    <property type="match status" value="1"/>
</dbReference>
<dbReference type="InterPro" id="IPR022398">
    <property type="entry name" value="Peptidase_S8_His-AS"/>
</dbReference>
<dbReference type="SUPFAM" id="SSF52743">
    <property type="entry name" value="Subtilisin-like"/>
    <property type="match status" value="1"/>
</dbReference>
<feature type="chain" id="PRO_5043941092" evidence="7">
    <location>
        <begin position="21"/>
        <end position="693"/>
    </location>
</feature>
<evidence type="ECO:0000259" key="8">
    <source>
        <dbReference type="Pfam" id="PF00082"/>
    </source>
</evidence>
<reference evidence="9" key="1">
    <citation type="submission" date="2024-03" db="EMBL/GenBank/DDBJ databases">
        <title>Deinococcus weizhi sp. nov., isolated from human skin.</title>
        <authorList>
            <person name="Wei Z."/>
            <person name="Tian F."/>
            <person name="Yang C."/>
            <person name="Xin L.T."/>
            <person name="Wen Z.J."/>
            <person name="Lan K.C."/>
            <person name="Yu L."/>
            <person name="Zhe W."/>
            <person name="Dan F.D."/>
            <person name="Jun W."/>
            <person name="Rui Z."/>
            <person name="Yong X.J."/>
            <person name="Ting Y."/>
            <person name="Wei X."/>
            <person name="Xu Z.G."/>
            <person name="Xin Z."/>
            <person name="Dong F.G."/>
            <person name="Ni X.M."/>
            <person name="Zheng M.G."/>
            <person name="Chun Y."/>
            <person name="Qian W.X."/>
        </authorList>
    </citation>
    <scope>NUCLEOTIDE SEQUENCE</scope>
    <source>
        <strain evidence="9">VB142</strain>
    </source>
</reference>
<evidence type="ECO:0000256" key="1">
    <source>
        <dbReference type="ARBA" id="ARBA00011073"/>
    </source>
</evidence>
<keyword evidence="4 5" id="KW-0720">Serine protease</keyword>
<feature type="active site" description="Charge relay system" evidence="5">
    <location>
        <position position="552"/>
    </location>
</feature>
<organism evidence="9">
    <name type="scientific">Deinococcus sp. VB142</name>
    <dbReference type="NCBI Taxonomy" id="3112952"/>
    <lineage>
        <taxon>Bacteria</taxon>
        <taxon>Thermotogati</taxon>
        <taxon>Deinococcota</taxon>
        <taxon>Deinococci</taxon>
        <taxon>Deinococcales</taxon>
        <taxon>Deinococcaceae</taxon>
        <taxon>Deinococcus</taxon>
    </lineage>
</organism>
<evidence type="ECO:0000313" key="9">
    <source>
        <dbReference type="EMBL" id="WYF44470.1"/>
    </source>
</evidence>
<dbReference type="RefSeq" id="WP_339095681.1">
    <property type="nucleotide sequence ID" value="NZ_CP149782.1"/>
</dbReference>
<dbReference type="PROSITE" id="PS00137">
    <property type="entry name" value="SUBTILASE_HIS"/>
    <property type="match status" value="1"/>
</dbReference>
<dbReference type="Pfam" id="PF00082">
    <property type="entry name" value="Peptidase_S8"/>
    <property type="match status" value="1"/>
</dbReference>
<evidence type="ECO:0000256" key="4">
    <source>
        <dbReference type="ARBA" id="ARBA00022825"/>
    </source>
</evidence>
<dbReference type="PROSITE" id="PS51892">
    <property type="entry name" value="SUBTILASE"/>
    <property type="match status" value="1"/>
</dbReference>
<evidence type="ECO:0000256" key="7">
    <source>
        <dbReference type="SAM" id="SignalP"/>
    </source>
</evidence>
<dbReference type="InterPro" id="IPR000209">
    <property type="entry name" value="Peptidase_S8/S53_dom"/>
</dbReference>
<dbReference type="GO" id="GO:0006508">
    <property type="term" value="P:proteolysis"/>
    <property type="evidence" value="ECO:0007669"/>
    <property type="project" value="UniProtKB-KW"/>
</dbReference>
<dbReference type="FunFam" id="3.40.50.200:FF:000096">
    <property type="entry name" value="Serine protease, subtilase family"/>
    <property type="match status" value="1"/>
</dbReference>
<dbReference type="InterPro" id="IPR023828">
    <property type="entry name" value="Peptidase_S8_Ser-AS"/>
</dbReference>
<keyword evidence="2 5" id="KW-0645">Protease</keyword>
<dbReference type="PANTHER" id="PTHR43806">
    <property type="entry name" value="PEPTIDASE S8"/>
    <property type="match status" value="1"/>
</dbReference>
<feature type="region of interest" description="Disordered" evidence="6">
    <location>
        <begin position="314"/>
        <end position="342"/>
    </location>
</feature>
<accession>A0AAU6Q290</accession>
<feature type="domain" description="Peptidase S8/S53" evidence="8">
    <location>
        <begin position="282"/>
        <end position="600"/>
    </location>
</feature>
<sequence>MKRLALASLALLLTACPQQPVPLVVPERTIDAGNAIQMEVNQPFDGEWFVVSHPDWAKVSNVSGTGTITFTVTIDRHAATPLAADQAQLLGQIEVNGKSADGTEQSTALWDIKANQYKLSGQVVQAVGVQGNDLSARSVLPGRQSSNETRSLIVTYRDPAVRDAVLGQGKLSGSGVTLDRAQAARDLLTRLDVSEAEREPLTEQSVVLRGLSAQQARQVQAALAQDPSVASAVPNAVMHELATPVPPVVPTDQYAPLQWAYKLLGYGAVWRDMEQGGYTRPVVVAVADSGVRYDHPDLAGQLLTPQEGALDVLTVGSNGDGDGADNDPTDPKTPGRTRESHGTHVTGIIAARWGQNTVTCAGCSPTGVVGATYKAPVKVLPIRLLDVSGNTEASDVIAAVRYAAGQTVNLNGKIFTNPRPAQVLNLSLGGAMPPEEAQPMCDAIAEARERGVLTFVAAGNASSTTPYYPAACPAAVAVASVTLSGGSAPMHATYSNAYSAVQLSAPGGSSYLAPTYFTGGELGGERFPDDIVSTGWDYVKNQPNYTTMAGTSQATPQVSALAALLLSKGVTKGPEDTLKRLIDTSTDLGQTGRDPLFGFGMVNAAAALNAPAVSNTFGLRLQDERGHSYQPPLDALGRFNAYVGEGTYRAVGGRDLDGNGIYGEIHEGGTERRTTLSPEQPQADVGVLSVPAR</sequence>
<dbReference type="InterPro" id="IPR015500">
    <property type="entry name" value="Peptidase_S8_subtilisin-rel"/>
</dbReference>
<proteinExistence type="inferred from homology"/>
<feature type="active site" description="Charge relay system" evidence="5">
    <location>
        <position position="341"/>
    </location>
</feature>
<protein>
    <submittedName>
        <fullName evidence="9">S8 family serine peptidase</fullName>
    </submittedName>
</protein>
<evidence type="ECO:0000256" key="5">
    <source>
        <dbReference type="PROSITE-ProRule" id="PRU01240"/>
    </source>
</evidence>
<keyword evidence="3 5" id="KW-0378">Hydrolase</keyword>
<feature type="region of interest" description="Disordered" evidence="6">
    <location>
        <begin position="669"/>
        <end position="693"/>
    </location>
</feature>